<comment type="similarity">
    <text evidence="1">Belongs to the short-chain dehydrogenases/reductases (SDR) family.</text>
</comment>
<evidence type="ECO:0000256" key="2">
    <source>
        <dbReference type="ARBA" id="ARBA00023002"/>
    </source>
</evidence>
<proteinExistence type="inferred from homology"/>
<keyword evidence="6" id="KW-1185">Reference proteome</keyword>
<dbReference type="CDD" id="cd05233">
    <property type="entry name" value="SDR_c"/>
    <property type="match status" value="1"/>
</dbReference>
<dbReference type="InterPro" id="IPR057326">
    <property type="entry name" value="KR_dom"/>
</dbReference>
<comment type="caution">
    <text evidence="5">The sequence shown here is derived from an EMBL/GenBank/DDBJ whole genome shotgun (WGS) entry which is preliminary data.</text>
</comment>
<dbReference type="SMART" id="SM00822">
    <property type="entry name" value="PKS_KR"/>
    <property type="match status" value="1"/>
</dbReference>
<dbReference type="InterPro" id="IPR020904">
    <property type="entry name" value="Sc_DH/Rdtase_CS"/>
</dbReference>
<dbReference type="PRINTS" id="PR00081">
    <property type="entry name" value="GDHRDH"/>
</dbReference>
<feature type="domain" description="Ketoreductase" evidence="4">
    <location>
        <begin position="5"/>
        <end position="183"/>
    </location>
</feature>
<protein>
    <submittedName>
        <fullName evidence="5">SDR family NAD(P)-dependent oxidoreductase</fullName>
    </submittedName>
</protein>
<evidence type="ECO:0000313" key="6">
    <source>
        <dbReference type="Proteomes" id="UP001212498"/>
    </source>
</evidence>
<evidence type="ECO:0000256" key="1">
    <source>
        <dbReference type="ARBA" id="ARBA00006484"/>
    </source>
</evidence>
<accession>A0ABT4TBN9</accession>
<evidence type="ECO:0000259" key="4">
    <source>
        <dbReference type="SMART" id="SM00822"/>
    </source>
</evidence>
<dbReference type="PRINTS" id="PR00080">
    <property type="entry name" value="SDRFAMILY"/>
</dbReference>
<dbReference type="PROSITE" id="PS00061">
    <property type="entry name" value="ADH_SHORT"/>
    <property type="match status" value="1"/>
</dbReference>
<keyword evidence="2" id="KW-0560">Oxidoreductase</keyword>
<dbReference type="RefSeq" id="WP_271279701.1">
    <property type="nucleotide sequence ID" value="NZ_BAABFD010000018.1"/>
</dbReference>
<dbReference type="SUPFAM" id="SSF51735">
    <property type="entry name" value="NAD(P)-binding Rossmann-fold domains"/>
    <property type="match status" value="1"/>
</dbReference>
<dbReference type="EMBL" id="JAPNUD010000192">
    <property type="protein sequence ID" value="MDA0646376.1"/>
    <property type="molecule type" value="Genomic_DNA"/>
</dbReference>
<dbReference type="Pfam" id="PF13561">
    <property type="entry name" value="adh_short_C2"/>
    <property type="match status" value="1"/>
</dbReference>
<dbReference type="PANTHER" id="PTHR24321:SF8">
    <property type="entry name" value="ESTRADIOL 17-BETA-DEHYDROGENASE 8-RELATED"/>
    <property type="match status" value="1"/>
</dbReference>
<keyword evidence="3" id="KW-0520">NAD</keyword>
<reference evidence="5 6" key="1">
    <citation type="submission" date="2022-11" db="EMBL/GenBank/DDBJ databases">
        <title>Nonomuraea corallina sp. nov., a new species of the genus Nonomuraea isolated from sea side sediment in Thai sea.</title>
        <authorList>
            <person name="Ngamcharungchit C."/>
            <person name="Matsumoto A."/>
            <person name="Suriyachadkun C."/>
            <person name="Panbangred W."/>
            <person name="Inahashi Y."/>
            <person name="Intra B."/>
        </authorList>
    </citation>
    <scope>NUCLEOTIDE SEQUENCE [LARGE SCALE GENOMIC DNA]</scope>
    <source>
        <strain evidence="5 6">DSM 43553</strain>
    </source>
</reference>
<gene>
    <name evidence="5" type="ORF">OUY24_37605</name>
</gene>
<dbReference type="Gene3D" id="3.40.50.720">
    <property type="entry name" value="NAD(P)-binding Rossmann-like Domain"/>
    <property type="match status" value="1"/>
</dbReference>
<dbReference type="InterPro" id="IPR002347">
    <property type="entry name" value="SDR_fam"/>
</dbReference>
<evidence type="ECO:0000256" key="3">
    <source>
        <dbReference type="ARBA" id="ARBA00023027"/>
    </source>
</evidence>
<dbReference type="Proteomes" id="UP001212498">
    <property type="component" value="Unassembled WGS sequence"/>
</dbReference>
<evidence type="ECO:0000313" key="5">
    <source>
        <dbReference type="EMBL" id="MDA0646376.1"/>
    </source>
</evidence>
<sequence length="295" mass="29996">MLVGRAVLVTGAGRGLGRAYAVDAARHGAAVVVNDVDAGAAGETAAEIERAGGRAVAVPSDIADPGQAAALVEECVAAFGRLDGLVNNAGLYHEALPWNEDPRRLREAVGVNVLGTAYCLDAAARAMRGAGGGSIVNASSLAMFGYPNMAAYAMTKGAVTALTWAAALDLEADGIRVNALSPKALTRMTRDAISRAPTPDGASAPLDGIDEMSPAAVAPLVTYLLSDASEGVTGQFFSFDGRRLGIVPHVGLAGAPHAVRERWSAADVAAAFEGDLGAALQPYGGQGRLPPRRRG</sequence>
<dbReference type="InterPro" id="IPR036291">
    <property type="entry name" value="NAD(P)-bd_dom_sf"/>
</dbReference>
<organism evidence="5 6">
    <name type="scientific">Nonomuraea ferruginea</name>
    <dbReference type="NCBI Taxonomy" id="46174"/>
    <lineage>
        <taxon>Bacteria</taxon>
        <taxon>Bacillati</taxon>
        <taxon>Actinomycetota</taxon>
        <taxon>Actinomycetes</taxon>
        <taxon>Streptosporangiales</taxon>
        <taxon>Streptosporangiaceae</taxon>
        <taxon>Nonomuraea</taxon>
    </lineage>
</organism>
<name>A0ABT4TBN9_9ACTN</name>
<dbReference type="PANTHER" id="PTHR24321">
    <property type="entry name" value="DEHYDROGENASES, SHORT CHAIN"/>
    <property type="match status" value="1"/>
</dbReference>